<evidence type="ECO:0000256" key="1">
    <source>
        <dbReference type="SAM" id="Coils"/>
    </source>
</evidence>
<keyword evidence="4" id="KW-1185">Reference proteome</keyword>
<dbReference type="KEGG" id="atw:C0099_09220"/>
<dbReference type="AlphaFoldDB" id="A0A2I6S796"/>
<gene>
    <name evidence="3" type="ORF">C0099_09220</name>
</gene>
<dbReference type="Proteomes" id="UP000242205">
    <property type="component" value="Chromosome"/>
</dbReference>
<keyword evidence="2" id="KW-1133">Transmembrane helix</keyword>
<evidence type="ECO:0000313" key="3">
    <source>
        <dbReference type="EMBL" id="AUN95101.1"/>
    </source>
</evidence>
<keyword evidence="2" id="KW-0472">Membrane</keyword>
<evidence type="ECO:0000313" key="4">
    <source>
        <dbReference type="Proteomes" id="UP000242205"/>
    </source>
</evidence>
<organism evidence="3 4">
    <name type="scientific">Pseudazoarcus pumilus</name>
    <dbReference type="NCBI Taxonomy" id="2067960"/>
    <lineage>
        <taxon>Bacteria</taxon>
        <taxon>Pseudomonadati</taxon>
        <taxon>Pseudomonadota</taxon>
        <taxon>Betaproteobacteria</taxon>
        <taxon>Rhodocyclales</taxon>
        <taxon>Zoogloeaceae</taxon>
        <taxon>Pseudazoarcus</taxon>
    </lineage>
</organism>
<feature type="transmembrane region" description="Helical" evidence="2">
    <location>
        <begin position="32"/>
        <end position="51"/>
    </location>
</feature>
<proteinExistence type="predicted"/>
<evidence type="ECO:0000256" key="2">
    <source>
        <dbReference type="SAM" id="Phobius"/>
    </source>
</evidence>
<accession>A0A2I6S796</accession>
<protein>
    <submittedName>
        <fullName evidence="3">Uncharacterized protein</fullName>
    </submittedName>
</protein>
<dbReference type="RefSeq" id="WP_102247167.1">
    <property type="nucleotide sequence ID" value="NZ_CP025682.1"/>
</dbReference>
<reference evidence="3 4" key="1">
    <citation type="submission" date="2018-01" db="EMBL/GenBank/DDBJ databases">
        <authorList>
            <person name="Fu G.-Y."/>
        </authorList>
    </citation>
    <scope>NUCLEOTIDE SEQUENCE [LARGE SCALE GENOMIC DNA]</scope>
    <source>
        <strain evidence="3 4">SY39</strain>
    </source>
</reference>
<feature type="coiled-coil region" evidence="1">
    <location>
        <begin position="66"/>
        <end position="121"/>
    </location>
</feature>
<dbReference type="EMBL" id="CP025682">
    <property type="protein sequence ID" value="AUN95101.1"/>
    <property type="molecule type" value="Genomic_DNA"/>
</dbReference>
<name>A0A2I6S796_9RHOO</name>
<keyword evidence="2" id="KW-0812">Transmembrane</keyword>
<sequence length="128" mass="14619">MATRKRSLSHALSAGRITLTTEHTVRRSRRRWMLLLLVSASVGAIIFQLTMQRLSDVRTAMLVDTNQALREELEGTQAELERALLDLELSSVTRAELERQLIVLTEQHKQLREELEFVKSAAVRPRGN</sequence>
<keyword evidence="1" id="KW-0175">Coiled coil</keyword>